<comment type="catalytic activity">
    <reaction evidence="13">
        <text>a lipid A disaccharide + ATP = a lipid IVA + ADP + H(+)</text>
        <dbReference type="Rhea" id="RHEA:67840"/>
        <dbReference type="ChEBI" id="CHEBI:15378"/>
        <dbReference type="ChEBI" id="CHEBI:30616"/>
        <dbReference type="ChEBI" id="CHEBI:176343"/>
        <dbReference type="ChEBI" id="CHEBI:176425"/>
        <dbReference type="ChEBI" id="CHEBI:456216"/>
        <dbReference type="EC" id="2.7.1.130"/>
    </reaction>
</comment>
<feature type="binding site" evidence="13">
    <location>
        <begin position="52"/>
        <end position="59"/>
    </location>
    <ligand>
        <name>ATP</name>
        <dbReference type="ChEBI" id="CHEBI:30616"/>
    </ligand>
</feature>
<dbReference type="Pfam" id="PF02606">
    <property type="entry name" value="LpxK"/>
    <property type="match status" value="1"/>
</dbReference>
<dbReference type="GO" id="GO:0009029">
    <property type="term" value="F:lipid-A 4'-kinase activity"/>
    <property type="evidence" value="ECO:0007669"/>
    <property type="project" value="UniProtKB-UniRule"/>
</dbReference>
<feature type="transmembrane region" description="Helical" evidence="14">
    <location>
        <begin position="12"/>
        <end position="29"/>
    </location>
</feature>
<keyword evidence="9 13" id="KW-0418">Kinase</keyword>
<evidence type="ECO:0000256" key="11">
    <source>
        <dbReference type="ARBA" id="ARBA00023098"/>
    </source>
</evidence>
<keyword evidence="14" id="KW-0472">Membrane</keyword>
<dbReference type="GO" id="GO:0005524">
    <property type="term" value="F:ATP binding"/>
    <property type="evidence" value="ECO:0007669"/>
    <property type="project" value="UniProtKB-UniRule"/>
</dbReference>
<dbReference type="HAMAP" id="MF_00409">
    <property type="entry name" value="LpxK"/>
    <property type="match status" value="1"/>
</dbReference>
<keyword evidence="5 13" id="KW-0444">Lipid biosynthesis</keyword>
<evidence type="ECO:0000256" key="3">
    <source>
        <dbReference type="ARBA" id="ARBA00012071"/>
    </source>
</evidence>
<dbReference type="GO" id="GO:0009245">
    <property type="term" value="P:lipid A biosynthetic process"/>
    <property type="evidence" value="ECO:0007669"/>
    <property type="project" value="UniProtKB-UniRule"/>
</dbReference>
<dbReference type="InterPro" id="IPR027417">
    <property type="entry name" value="P-loop_NTPase"/>
</dbReference>
<evidence type="ECO:0000256" key="5">
    <source>
        <dbReference type="ARBA" id="ARBA00022516"/>
    </source>
</evidence>
<evidence type="ECO:0000256" key="2">
    <source>
        <dbReference type="ARBA" id="ARBA00004870"/>
    </source>
</evidence>
<keyword evidence="10 13" id="KW-0067">ATP-binding</keyword>
<evidence type="ECO:0000256" key="14">
    <source>
        <dbReference type="SAM" id="Phobius"/>
    </source>
</evidence>
<evidence type="ECO:0000256" key="7">
    <source>
        <dbReference type="ARBA" id="ARBA00022679"/>
    </source>
</evidence>
<dbReference type="GO" id="GO:0005886">
    <property type="term" value="C:plasma membrane"/>
    <property type="evidence" value="ECO:0007669"/>
    <property type="project" value="TreeGrafter"/>
</dbReference>
<sequence length="316" mass="35144">MKAPKFWHKRDSIRGLLLIPIAIFYKYFSTFYRSKIKASKLPIPVICIGNVVIGGAGKTPVAIAIYDLLRNMGIKPHFLTRGYKGKMRGPLLVDPYIHTFEDVGDEPLLLAKKGPTWVSADRVEGAKSALANGAEVIIMDDGFQNPYLHKDINILVIDGSYGLGSGRLFPAGPLRESLASGLSRAQAVIIVGEGWQHQPFKIPTFYAHAQLDPNILKTLKTLKLCAFAGIGNPEKFFTSLRNAGLHVLDTFSFSDHHPYIPEELNRLVGGDLTVVTTTKDYVRIPEPWSKKITPISMDIKFNDPHKLMKVLERVLI</sequence>
<dbReference type="PANTHER" id="PTHR42724">
    <property type="entry name" value="TETRAACYLDISACCHARIDE 4'-KINASE"/>
    <property type="match status" value="1"/>
</dbReference>
<evidence type="ECO:0000256" key="6">
    <source>
        <dbReference type="ARBA" id="ARBA00022556"/>
    </source>
</evidence>
<dbReference type="Proteomes" id="UP000237351">
    <property type="component" value="Chromosome"/>
</dbReference>
<dbReference type="EMBL" id="CP008743">
    <property type="protein sequence ID" value="ARN84506.1"/>
    <property type="molecule type" value="Genomic_DNA"/>
</dbReference>
<evidence type="ECO:0000256" key="13">
    <source>
        <dbReference type="HAMAP-Rule" id="MF_00409"/>
    </source>
</evidence>
<keyword evidence="14" id="KW-0812">Transmembrane</keyword>
<accession>A0A1W6N3Z4</accession>
<protein>
    <recommendedName>
        <fullName evidence="4 13">Tetraacyldisaccharide 4'-kinase</fullName>
        <ecNumber evidence="3 13">2.7.1.130</ecNumber>
    </recommendedName>
    <alternativeName>
        <fullName evidence="12 13">Lipid A 4'-kinase</fullName>
    </alternativeName>
</protein>
<proteinExistence type="inferred from homology"/>
<dbReference type="InterPro" id="IPR003758">
    <property type="entry name" value="LpxK"/>
</dbReference>
<evidence type="ECO:0000256" key="4">
    <source>
        <dbReference type="ARBA" id="ARBA00016436"/>
    </source>
</evidence>
<evidence type="ECO:0000256" key="10">
    <source>
        <dbReference type="ARBA" id="ARBA00022840"/>
    </source>
</evidence>
<dbReference type="STRING" id="1414854.GQ61_03280"/>
<evidence type="ECO:0000313" key="15">
    <source>
        <dbReference type="EMBL" id="ARN84506.1"/>
    </source>
</evidence>
<evidence type="ECO:0000256" key="1">
    <source>
        <dbReference type="ARBA" id="ARBA00002274"/>
    </source>
</evidence>
<keyword evidence="11 13" id="KW-0443">Lipid metabolism</keyword>
<evidence type="ECO:0000313" key="16">
    <source>
        <dbReference type="Proteomes" id="UP000237351"/>
    </source>
</evidence>
<evidence type="ECO:0000256" key="8">
    <source>
        <dbReference type="ARBA" id="ARBA00022741"/>
    </source>
</evidence>
<comment type="function">
    <text evidence="1 13">Transfers the gamma-phosphate of ATP to the 4'-position of a tetraacyldisaccharide 1-phosphate intermediate (termed DS-1-P) to form tetraacyldisaccharide 1,4'-bis-phosphate (lipid IVA).</text>
</comment>
<dbReference type="KEGG" id="naf:GQ61_03280"/>
<dbReference type="NCBIfam" id="TIGR00682">
    <property type="entry name" value="lpxK"/>
    <property type="match status" value="1"/>
</dbReference>
<dbReference type="AlphaFoldDB" id="A0A1W6N3Z4"/>
<comment type="similarity">
    <text evidence="13">Belongs to the LpxK family.</text>
</comment>
<dbReference type="RefSeq" id="WP_085783921.1">
    <property type="nucleotide sequence ID" value="NZ_CP008743.1"/>
</dbReference>
<keyword evidence="6 13" id="KW-0441">Lipid A biosynthesis</keyword>
<reference evidence="15 16" key="1">
    <citation type="submission" date="2014-06" db="EMBL/GenBank/DDBJ databases">
        <title>The genome of the endonuclear symbiont Nucleicultrix amoebiphila.</title>
        <authorList>
            <person name="Schulz F."/>
            <person name="Horn M."/>
        </authorList>
    </citation>
    <scope>NUCLEOTIDE SEQUENCE [LARGE SCALE GENOMIC DNA]</scope>
    <source>
        <strain evidence="15 16">FS5</strain>
    </source>
</reference>
<dbReference type="EC" id="2.7.1.130" evidence="3 13"/>
<dbReference type="SUPFAM" id="SSF52540">
    <property type="entry name" value="P-loop containing nucleoside triphosphate hydrolases"/>
    <property type="match status" value="1"/>
</dbReference>
<name>A0A1W6N3Z4_9PROT</name>
<evidence type="ECO:0000256" key="9">
    <source>
        <dbReference type="ARBA" id="ARBA00022777"/>
    </source>
</evidence>
<dbReference type="UniPathway" id="UPA00359">
    <property type="reaction ID" value="UER00482"/>
</dbReference>
<dbReference type="GO" id="GO:0009244">
    <property type="term" value="P:lipopolysaccharide core region biosynthetic process"/>
    <property type="evidence" value="ECO:0007669"/>
    <property type="project" value="TreeGrafter"/>
</dbReference>
<evidence type="ECO:0000256" key="12">
    <source>
        <dbReference type="ARBA" id="ARBA00029757"/>
    </source>
</evidence>
<keyword evidence="8 13" id="KW-0547">Nucleotide-binding</keyword>
<dbReference type="PANTHER" id="PTHR42724:SF1">
    <property type="entry name" value="TETRAACYLDISACCHARIDE 4'-KINASE, MITOCHONDRIAL-RELATED"/>
    <property type="match status" value="1"/>
</dbReference>
<keyword evidence="14" id="KW-1133">Transmembrane helix</keyword>
<dbReference type="OrthoDB" id="9766423at2"/>
<keyword evidence="7 13" id="KW-0808">Transferase</keyword>
<organism evidence="15 16">
    <name type="scientific">Candidatus Nucleicultrix amoebiphila FS5</name>
    <dbReference type="NCBI Taxonomy" id="1414854"/>
    <lineage>
        <taxon>Bacteria</taxon>
        <taxon>Pseudomonadati</taxon>
        <taxon>Pseudomonadota</taxon>
        <taxon>Alphaproteobacteria</taxon>
        <taxon>Holosporales</taxon>
        <taxon>Candidatus Nucleicultricaceae</taxon>
        <taxon>Candidatus Nucleicultrix</taxon>
    </lineage>
</organism>
<comment type="pathway">
    <text evidence="2 13">Glycolipid biosynthesis; lipid IV(A) biosynthesis; lipid IV(A) from (3R)-3-hydroxytetradecanoyl-[acyl-carrier-protein] and UDP-N-acetyl-alpha-D-glucosamine: step 6/6.</text>
</comment>
<keyword evidence="16" id="KW-1185">Reference proteome</keyword>
<gene>
    <name evidence="13" type="primary">lpxK</name>
    <name evidence="15" type="ORF">GQ61_03280</name>
</gene>